<sequence>MQSTRCFNLQSQRIYTPEILCFKKLSFFYALNRLQASVSRSYSSTSFRRSCQIERPVWHDCVQRFPIIAFWEGVNKPINQAIGVKASDQVINEGEDFERSLFLIREPTVDAKTPKGDLSLAARATIEQFSSSLGRLNGLTGKKMRANFESYAPIAVQNEARNLVEFCCFRYLARGNADFHPSLKDAAFRRITFIAMLAWQRPYLEDLNNDSSDNDIKTNFIGEEAFVRIAPSIPGVADRATVHHLFRALSHGGKFISYEVWDKYILELCRILKERERYRQEAGAILKLAPEESIICVASKRQPVQKWNKNIVWPGRLTLTDRGLYYEANGFRNYWEPIKLDLTMVGTQVEKTRVGPFSTQIFDSAISITPNSQSEAWIIEFVDFGRDGRRDVWYAMLQEVICLHNFIREFSPREDDPSLKYIYGAKHGTKKAITSATLGLARLQAVHTTLGKNVCQPDRLLQFYYLSNAPGGDLVLQTLAVSYWGGRMELNPKDPSYSSSGGVGLIETSVGSGPHLTGTDGSIYLRKWMTSPTWHSAKSSAFWKHKAAVRGLVLGKHHVVGSLTQIDAAVLACKEQSNLAEKTKATIDGALLKGIPENIDLLKELLLPVAVISVKLQKLKRWEKPTETALFLTLTLGIIYKNWLQFVFPFLILLGAVTMFALRGLKKARHLGEDFGKVTIKEQPPSNTIQKIIALKEALAEMERRLQGVNISLLKIRTIALSGDLQATNKAILVLVGIALILLLVPSRVLCTLLLLDQFTIELDFRKPMFLEFVNLLKDWWETIPAAPVVVLPFEKTESSHVLDEAENSTNSVDVVAEALRQWTNETT</sequence>
<accession>A0ACC2AJD9</accession>
<evidence type="ECO:0000313" key="2">
    <source>
        <dbReference type="Proteomes" id="UP001162992"/>
    </source>
</evidence>
<dbReference type="Proteomes" id="UP001162992">
    <property type="component" value="Chromosome 21"/>
</dbReference>
<dbReference type="EMBL" id="CM055112">
    <property type="protein sequence ID" value="KAJ7517683.1"/>
    <property type="molecule type" value="Genomic_DNA"/>
</dbReference>
<keyword evidence="2" id="KW-1185">Reference proteome</keyword>
<protein>
    <submittedName>
        <fullName evidence="1">Uncharacterized protein</fullName>
    </submittedName>
</protein>
<gene>
    <name evidence="1" type="ORF">O6H91_21G035200</name>
</gene>
<comment type="caution">
    <text evidence="1">The sequence shown here is derived from an EMBL/GenBank/DDBJ whole genome shotgun (WGS) entry which is preliminary data.</text>
</comment>
<name>A0ACC2AJD9_DIPCM</name>
<organism evidence="1 2">
    <name type="scientific">Diphasiastrum complanatum</name>
    <name type="common">Issler's clubmoss</name>
    <name type="synonym">Lycopodium complanatum</name>
    <dbReference type="NCBI Taxonomy" id="34168"/>
    <lineage>
        <taxon>Eukaryota</taxon>
        <taxon>Viridiplantae</taxon>
        <taxon>Streptophyta</taxon>
        <taxon>Embryophyta</taxon>
        <taxon>Tracheophyta</taxon>
        <taxon>Lycopodiopsida</taxon>
        <taxon>Lycopodiales</taxon>
        <taxon>Lycopodiaceae</taxon>
        <taxon>Lycopodioideae</taxon>
        <taxon>Diphasiastrum</taxon>
    </lineage>
</organism>
<evidence type="ECO:0000313" key="1">
    <source>
        <dbReference type="EMBL" id="KAJ7517683.1"/>
    </source>
</evidence>
<reference evidence="2" key="1">
    <citation type="journal article" date="2024" name="Proc. Natl. Acad. Sci. U.S.A.">
        <title>Extraordinary preservation of gene collinearity over three hundred million years revealed in homosporous lycophytes.</title>
        <authorList>
            <person name="Li C."/>
            <person name="Wickell D."/>
            <person name="Kuo L.Y."/>
            <person name="Chen X."/>
            <person name="Nie B."/>
            <person name="Liao X."/>
            <person name="Peng D."/>
            <person name="Ji J."/>
            <person name="Jenkins J."/>
            <person name="Williams M."/>
            <person name="Shu S."/>
            <person name="Plott C."/>
            <person name="Barry K."/>
            <person name="Rajasekar S."/>
            <person name="Grimwood J."/>
            <person name="Han X."/>
            <person name="Sun S."/>
            <person name="Hou Z."/>
            <person name="He W."/>
            <person name="Dai G."/>
            <person name="Sun C."/>
            <person name="Schmutz J."/>
            <person name="Leebens-Mack J.H."/>
            <person name="Li F.W."/>
            <person name="Wang L."/>
        </authorList>
    </citation>
    <scope>NUCLEOTIDE SEQUENCE [LARGE SCALE GENOMIC DNA]</scope>
    <source>
        <strain evidence="2">cv. PW_Plant_1</strain>
    </source>
</reference>
<proteinExistence type="predicted"/>